<dbReference type="PANTHER" id="PTHR33112">
    <property type="entry name" value="DOMAIN PROTEIN, PUTATIVE-RELATED"/>
    <property type="match status" value="1"/>
</dbReference>
<name>A0AAJ0MB33_9PEZI</name>
<dbReference type="Pfam" id="PF06985">
    <property type="entry name" value="HET"/>
    <property type="match status" value="1"/>
</dbReference>
<accession>A0AAJ0MB33</accession>
<organism evidence="2 3">
    <name type="scientific">Lasiosphaeria hispida</name>
    <dbReference type="NCBI Taxonomy" id="260671"/>
    <lineage>
        <taxon>Eukaryota</taxon>
        <taxon>Fungi</taxon>
        <taxon>Dikarya</taxon>
        <taxon>Ascomycota</taxon>
        <taxon>Pezizomycotina</taxon>
        <taxon>Sordariomycetes</taxon>
        <taxon>Sordariomycetidae</taxon>
        <taxon>Sordariales</taxon>
        <taxon>Lasiosphaeriaceae</taxon>
        <taxon>Lasiosphaeria</taxon>
    </lineage>
</organism>
<dbReference type="EMBL" id="JAUIQD010000006">
    <property type="protein sequence ID" value="KAK3346850.1"/>
    <property type="molecule type" value="Genomic_DNA"/>
</dbReference>
<proteinExistence type="predicted"/>
<evidence type="ECO:0000313" key="2">
    <source>
        <dbReference type="EMBL" id="KAK3346850.1"/>
    </source>
</evidence>
<dbReference type="PANTHER" id="PTHR33112:SF10">
    <property type="entry name" value="TOL"/>
    <property type="match status" value="1"/>
</dbReference>
<protein>
    <recommendedName>
        <fullName evidence="1">Heterokaryon incompatibility domain-containing protein</fullName>
    </recommendedName>
</protein>
<sequence length="792" mass="88577">MATLRRIRSLIELDSVPSSPSREDGENDEFFEDEFDESEAGHGEPALCGRCRRFDFQAFASAADHRRGYLLSDVRAAADAPGHCGFCALLFDSVRDVARPKDVTENELNLLRLPTTADPDMYVHMTMSEDYRDARGPQPSGMRANRMRTEIADRFSEVRNASDHELCLAAEPESAAAINGDVTGRYLGPDPTSEAHYDAIQSWISECSTSHPKCNQTVSGTDLIDARSSPLPARCVEITKPDGRLYLRETGGKRGTYITLTHRWNDETETCKTTTANYEDRVNGRGFDVLPKLFRDVLAIAARLDVPFVWIDSLCIIQSGDSGADWRREAPQMAQYYQFSLLTIAGTATDMTDGLLHPYAPTSVPWSQAGLIRLPYRSPAKAPTGPREHFFIYRRSLPLIDAYLTAVRDSILFRRGWILQEWLLSKRLLWYTPSGLVFECHTAGPRTEYREQIHTGNITQPDLQAHLRLKAAFQINPDAASCGGMTILDFWYRALEMYSACSLTKPEKDRVLAVAGLAKEVGLILARKAGQGLDGQHEVYLAGLWLRDLHRGLLWEEERAEGEAVWTVRVEEAPSWSWAALMTRVKWPVRSKGERKAARVVGVCQRKRRGRHEGADYVVDARGWVVKGGILGSGVPERARFDATNMFACLHLRGKLRPVHVRGYLETDENLHTAAFATAYSPTPKSPCQWRAICAPEKPEVIIGWASLEQLNVGESDRCADAGIAVHALHVSTRYLRSGLLLKHADPVLDLLFLEEINGDSGVFRRLGVGRAFDTDLIREFETTTESNIQLV</sequence>
<dbReference type="Proteomes" id="UP001275084">
    <property type="component" value="Unassembled WGS sequence"/>
</dbReference>
<evidence type="ECO:0000259" key="1">
    <source>
        <dbReference type="Pfam" id="PF06985"/>
    </source>
</evidence>
<reference evidence="2" key="2">
    <citation type="submission" date="2023-06" db="EMBL/GenBank/DDBJ databases">
        <authorList>
            <consortium name="Lawrence Berkeley National Laboratory"/>
            <person name="Haridas S."/>
            <person name="Hensen N."/>
            <person name="Bonometti L."/>
            <person name="Westerberg I."/>
            <person name="Brannstrom I.O."/>
            <person name="Guillou S."/>
            <person name="Cros-Aarteil S."/>
            <person name="Calhoun S."/>
            <person name="Kuo A."/>
            <person name="Mondo S."/>
            <person name="Pangilinan J."/>
            <person name="Riley R."/>
            <person name="Labutti K."/>
            <person name="Andreopoulos B."/>
            <person name="Lipzen A."/>
            <person name="Chen C."/>
            <person name="Yanf M."/>
            <person name="Daum C."/>
            <person name="Ng V."/>
            <person name="Clum A."/>
            <person name="Steindorff A."/>
            <person name="Ohm R."/>
            <person name="Martin F."/>
            <person name="Silar P."/>
            <person name="Natvig D."/>
            <person name="Lalanne C."/>
            <person name="Gautier V."/>
            <person name="Ament-Velasquez S.L."/>
            <person name="Kruys A."/>
            <person name="Hutchinson M.I."/>
            <person name="Powell A.J."/>
            <person name="Barry K."/>
            <person name="Miller A.N."/>
            <person name="Grigoriev I.V."/>
            <person name="Debuchy R."/>
            <person name="Gladieux P."/>
            <person name="Thoren M.H."/>
            <person name="Johannesson H."/>
        </authorList>
    </citation>
    <scope>NUCLEOTIDE SEQUENCE</scope>
    <source>
        <strain evidence="2">CBS 955.72</strain>
    </source>
</reference>
<keyword evidence="3" id="KW-1185">Reference proteome</keyword>
<gene>
    <name evidence="2" type="ORF">B0T25DRAFT_583962</name>
</gene>
<reference evidence="2" key="1">
    <citation type="journal article" date="2023" name="Mol. Phylogenet. Evol.">
        <title>Genome-scale phylogeny and comparative genomics of the fungal order Sordariales.</title>
        <authorList>
            <person name="Hensen N."/>
            <person name="Bonometti L."/>
            <person name="Westerberg I."/>
            <person name="Brannstrom I.O."/>
            <person name="Guillou S."/>
            <person name="Cros-Aarteil S."/>
            <person name="Calhoun S."/>
            <person name="Haridas S."/>
            <person name="Kuo A."/>
            <person name="Mondo S."/>
            <person name="Pangilinan J."/>
            <person name="Riley R."/>
            <person name="LaButti K."/>
            <person name="Andreopoulos B."/>
            <person name="Lipzen A."/>
            <person name="Chen C."/>
            <person name="Yan M."/>
            <person name="Daum C."/>
            <person name="Ng V."/>
            <person name="Clum A."/>
            <person name="Steindorff A."/>
            <person name="Ohm R.A."/>
            <person name="Martin F."/>
            <person name="Silar P."/>
            <person name="Natvig D.O."/>
            <person name="Lalanne C."/>
            <person name="Gautier V."/>
            <person name="Ament-Velasquez S.L."/>
            <person name="Kruys A."/>
            <person name="Hutchinson M.I."/>
            <person name="Powell A.J."/>
            <person name="Barry K."/>
            <person name="Miller A.N."/>
            <person name="Grigoriev I.V."/>
            <person name="Debuchy R."/>
            <person name="Gladieux P."/>
            <person name="Hiltunen Thoren M."/>
            <person name="Johannesson H."/>
        </authorList>
    </citation>
    <scope>NUCLEOTIDE SEQUENCE</scope>
    <source>
        <strain evidence="2">CBS 955.72</strain>
    </source>
</reference>
<comment type="caution">
    <text evidence="2">The sequence shown here is derived from an EMBL/GenBank/DDBJ whole genome shotgun (WGS) entry which is preliminary data.</text>
</comment>
<evidence type="ECO:0000313" key="3">
    <source>
        <dbReference type="Proteomes" id="UP001275084"/>
    </source>
</evidence>
<dbReference type="AlphaFoldDB" id="A0AAJ0MB33"/>
<feature type="domain" description="Heterokaryon incompatibility" evidence="1">
    <location>
        <begin position="257"/>
        <end position="421"/>
    </location>
</feature>
<dbReference type="InterPro" id="IPR010730">
    <property type="entry name" value="HET"/>
</dbReference>